<dbReference type="Proteomes" id="UP001148838">
    <property type="component" value="Unassembled WGS sequence"/>
</dbReference>
<evidence type="ECO:0000256" key="5">
    <source>
        <dbReference type="SAM" id="MobiDB-lite"/>
    </source>
</evidence>
<dbReference type="Gene3D" id="3.40.50.1820">
    <property type="entry name" value="alpha/beta hydrolase"/>
    <property type="match status" value="1"/>
</dbReference>
<name>A0ABQ8TWT1_PERAM</name>
<feature type="domain" description="Lipase" evidence="6">
    <location>
        <begin position="66"/>
        <end position="301"/>
    </location>
</feature>
<keyword evidence="3" id="KW-0964">Secreted</keyword>
<feature type="compositionally biased region" description="Polar residues" evidence="5">
    <location>
        <begin position="845"/>
        <end position="881"/>
    </location>
</feature>
<dbReference type="PANTHER" id="PTHR11610">
    <property type="entry name" value="LIPASE"/>
    <property type="match status" value="1"/>
</dbReference>
<sequence length="1016" mass="112766">MQFEMLANKEINGREVIKTEESVICLGELYIIPESRRSFYRGLRQTRDLVDLCSSLRSRYLRCCNCQEECNVICVDWEAGAVIPNYVRAAANTRLVGKQLSMLLAGLNKHIGLPIHNVHVIGFSLGAHVAGFAGAELKNLSRITGLDPAAPLFESQDPKVRLDSSDAMFVDVIHSNGENLILGGLGSWQPMGDVDFYPNGGRMQKGCTNLFVGAVTDILWSASDVEGRSLCNHRRAYKFFTDSVSPRCHFPSFPCESYDKFLEGDCFPCNGERRCGNMGYYADRSNGRGTLFLITREEEPFCAHQYHVRVESSLHPEPLTSYGKIQLTLIGNSEINETFPLTQKDDEELKMGSSLARIAVPHPVLQEPKSVQIMYTAYSGWISSGLSSWSIDKVTLTDSFGKSMSVCKKGLVLESGIPVNLPLYPGECNPPRDNLLDDKDNWTISSSTPSPTNESEKKEQLKQSLGLLSLNATDKLEKFTLTPIVKIGDEFINKEAILKTTQIGDIKQDRATLLDAAEPVTPQPLESLPWQPIDFLDNSNSNSLEGTHNKRENSRSFNTHITNVILHNQTLGSGVDMEISTDTNSTQEENSSSSTEASPIRHEIKEPVLTPTSTSHPASWPREVEDSGKDALTINSTSEAHQGKPEITEPVLNPKTTTSTPRPSVVKTREIAAGSYQNDEKTNWMPSVDLNPPPIGGVQTWQHWVTETATTTTKTPVIEDKSYDVSPSTNETNGEGRRLSVSPTNKIIKKSNSSPLTVQFFPQRLAAILAQAERYARLTFSLPMAAISKLGYYKSTDASDSDQITSASSNRLYTLNSQIVTGIQDDRGRRNPGAQTQRRPKHFTTTRPSISNVNTKQNNHPTPSTFHNFKGESTTEVSGTSHVKKDIFQPRIDSVGNSPHVKDTTPNLNIFVPYTYTYVTHENQEGSHNIEMPRYIPLLRYPNTADKNENVQQTNNKSNSNDQRAANNSNKQYNKVKDVKEAVECSDGSADISIALDGTWQKRDIPLFMVLLLQHL</sequence>
<dbReference type="SUPFAM" id="SSF53474">
    <property type="entry name" value="alpha/beta-Hydrolases"/>
    <property type="match status" value="1"/>
</dbReference>
<comment type="subcellular location">
    <subcellularLocation>
        <location evidence="1">Secreted</location>
    </subcellularLocation>
</comment>
<dbReference type="PRINTS" id="PR00821">
    <property type="entry name" value="TAGLIPASE"/>
</dbReference>
<feature type="region of interest" description="Disordered" evidence="5">
    <location>
        <begin position="572"/>
        <end position="664"/>
    </location>
</feature>
<dbReference type="Pfam" id="PF00151">
    <property type="entry name" value="Lipase"/>
    <property type="match status" value="1"/>
</dbReference>
<evidence type="ECO:0000256" key="1">
    <source>
        <dbReference type="ARBA" id="ARBA00004613"/>
    </source>
</evidence>
<accession>A0ABQ8TWT1</accession>
<evidence type="ECO:0000313" key="7">
    <source>
        <dbReference type="EMBL" id="KAJ4450331.1"/>
    </source>
</evidence>
<feature type="region of interest" description="Disordered" evidence="5">
    <location>
        <begin position="949"/>
        <end position="975"/>
    </location>
</feature>
<comment type="similarity">
    <text evidence="2 4">Belongs to the AB hydrolase superfamily. Lipase family.</text>
</comment>
<dbReference type="CDD" id="cd00707">
    <property type="entry name" value="Pancreat_lipase_like"/>
    <property type="match status" value="1"/>
</dbReference>
<dbReference type="InterPro" id="IPR013818">
    <property type="entry name" value="Lipase"/>
</dbReference>
<feature type="region of interest" description="Disordered" evidence="5">
    <location>
        <begin position="432"/>
        <end position="460"/>
    </location>
</feature>
<dbReference type="InterPro" id="IPR033906">
    <property type="entry name" value="Lipase_N"/>
</dbReference>
<comment type="caution">
    <text evidence="7">The sequence shown here is derived from an EMBL/GenBank/DDBJ whole genome shotgun (WGS) entry which is preliminary data.</text>
</comment>
<evidence type="ECO:0000259" key="6">
    <source>
        <dbReference type="Pfam" id="PF00151"/>
    </source>
</evidence>
<feature type="compositionally biased region" description="Low complexity" evidence="5">
    <location>
        <begin position="580"/>
        <end position="598"/>
    </location>
</feature>
<dbReference type="EMBL" id="JAJSOF020000003">
    <property type="protein sequence ID" value="KAJ4450331.1"/>
    <property type="molecule type" value="Genomic_DNA"/>
</dbReference>
<organism evidence="7 8">
    <name type="scientific">Periplaneta americana</name>
    <name type="common">American cockroach</name>
    <name type="synonym">Blatta americana</name>
    <dbReference type="NCBI Taxonomy" id="6978"/>
    <lineage>
        <taxon>Eukaryota</taxon>
        <taxon>Metazoa</taxon>
        <taxon>Ecdysozoa</taxon>
        <taxon>Arthropoda</taxon>
        <taxon>Hexapoda</taxon>
        <taxon>Insecta</taxon>
        <taxon>Pterygota</taxon>
        <taxon>Neoptera</taxon>
        <taxon>Polyneoptera</taxon>
        <taxon>Dictyoptera</taxon>
        <taxon>Blattodea</taxon>
        <taxon>Blattoidea</taxon>
        <taxon>Blattidae</taxon>
        <taxon>Blattinae</taxon>
        <taxon>Periplaneta</taxon>
    </lineage>
</organism>
<evidence type="ECO:0000256" key="3">
    <source>
        <dbReference type="ARBA" id="ARBA00022525"/>
    </source>
</evidence>
<evidence type="ECO:0000313" key="8">
    <source>
        <dbReference type="Proteomes" id="UP001148838"/>
    </source>
</evidence>
<dbReference type="InterPro" id="IPR000734">
    <property type="entry name" value="TAG_lipase"/>
</dbReference>
<dbReference type="InterPro" id="IPR029058">
    <property type="entry name" value="AB_hydrolase_fold"/>
</dbReference>
<feature type="region of interest" description="Disordered" evidence="5">
    <location>
        <begin position="821"/>
        <end position="881"/>
    </location>
</feature>
<feature type="compositionally biased region" description="Polar residues" evidence="5">
    <location>
        <begin position="950"/>
        <end position="973"/>
    </location>
</feature>
<evidence type="ECO:0000256" key="2">
    <source>
        <dbReference type="ARBA" id="ARBA00010701"/>
    </source>
</evidence>
<dbReference type="PANTHER" id="PTHR11610:SF186">
    <property type="entry name" value="FI22312P1"/>
    <property type="match status" value="1"/>
</dbReference>
<proteinExistence type="inferred from homology"/>
<evidence type="ECO:0000256" key="4">
    <source>
        <dbReference type="RuleBase" id="RU004262"/>
    </source>
</evidence>
<gene>
    <name evidence="7" type="ORF">ANN_01751</name>
</gene>
<keyword evidence="8" id="KW-1185">Reference proteome</keyword>
<protein>
    <recommendedName>
        <fullName evidence="6">Lipase domain-containing protein</fullName>
    </recommendedName>
</protein>
<reference evidence="7 8" key="1">
    <citation type="journal article" date="2022" name="Allergy">
        <title>Genome assembly and annotation of Periplaneta americana reveal a comprehensive cockroach allergen profile.</title>
        <authorList>
            <person name="Wang L."/>
            <person name="Xiong Q."/>
            <person name="Saelim N."/>
            <person name="Wang L."/>
            <person name="Nong W."/>
            <person name="Wan A.T."/>
            <person name="Shi M."/>
            <person name="Liu X."/>
            <person name="Cao Q."/>
            <person name="Hui J.H.L."/>
            <person name="Sookrung N."/>
            <person name="Leung T.F."/>
            <person name="Tungtrongchitr A."/>
            <person name="Tsui S.K.W."/>
        </authorList>
    </citation>
    <scope>NUCLEOTIDE SEQUENCE [LARGE SCALE GENOMIC DNA]</scope>
    <source>
        <strain evidence="7">PWHHKU_190912</strain>
    </source>
</reference>